<dbReference type="EMBL" id="CAJVAX010000017">
    <property type="protein sequence ID" value="CAG7643742.1"/>
    <property type="molecule type" value="Genomic_DNA"/>
</dbReference>
<feature type="compositionally biased region" description="Basic and acidic residues" evidence="1">
    <location>
        <begin position="13"/>
        <end position="23"/>
    </location>
</feature>
<keyword evidence="3" id="KW-1185">Reference proteome</keyword>
<feature type="compositionally biased region" description="Basic residues" evidence="1">
    <location>
        <begin position="99"/>
        <end position="108"/>
    </location>
</feature>
<evidence type="ECO:0000256" key="1">
    <source>
        <dbReference type="SAM" id="MobiDB-lite"/>
    </source>
</evidence>
<comment type="caution">
    <text evidence="2">The sequence shown here is derived from an EMBL/GenBank/DDBJ whole genome shotgun (WGS) entry which is preliminary data.</text>
</comment>
<feature type="region of interest" description="Disordered" evidence="1">
    <location>
        <begin position="75"/>
        <end position="134"/>
    </location>
</feature>
<dbReference type="AlphaFoldDB" id="A0A9W4H200"/>
<name>A0A9W4H200_9ACTN</name>
<evidence type="ECO:0000313" key="3">
    <source>
        <dbReference type="Proteomes" id="UP001153328"/>
    </source>
</evidence>
<proteinExistence type="predicted"/>
<accession>A0A9W4H200</accession>
<feature type="compositionally biased region" description="Basic residues" evidence="1">
    <location>
        <begin position="24"/>
        <end position="37"/>
    </location>
</feature>
<protein>
    <submittedName>
        <fullName evidence="2">Uncharacterized protein</fullName>
    </submittedName>
</protein>
<feature type="region of interest" description="Disordered" evidence="1">
    <location>
        <begin position="223"/>
        <end position="246"/>
    </location>
</feature>
<sequence length="246" mass="27309">MERLGHGGSPRRRAADRPADLTGHRVRPRRHLRLHRRHPDDDHPTRPLGVADHRTRRRAGGRHVPLLVLELRDERTRRDRGRQQHRRHHGVGRRGDPRGRRRPVRRPPPHGVRPALTAGRSASGPIREVPDLTGDRGAKPLLGLGPRVFVIGARARRPEEFAQSFWKGALADLVITMQGHIVPRVWQARVHEPRCGWRRVLRGGAAGGWSWCRACDGRERDALRDSGGASGPLSASLPGGGAAGVS</sequence>
<feature type="compositionally biased region" description="Basic residues" evidence="1">
    <location>
        <begin position="78"/>
        <end position="92"/>
    </location>
</feature>
<reference evidence="2" key="1">
    <citation type="submission" date="2021-06" db="EMBL/GenBank/DDBJ databases">
        <authorList>
            <person name="Arsene-Ploetze F."/>
        </authorList>
    </citation>
    <scope>NUCLEOTIDE SEQUENCE</scope>
    <source>
        <strain evidence="2">SBRY1</strain>
    </source>
</reference>
<evidence type="ECO:0000313" key="2">
    <source>
        <dbReference type="EMBL" id="CAG7643742.1"/>
    </source>
</evidence>
<gene>
    <name evidence="2" type="ORF">SBRY_30884</name>
</gene>
<dbReference type="Proteomes" id="UP001153328">
    <property type="component" value="Unassembled WGS sequence"/>
</dbReference>
<organism evidence="2 3">
    <name type="scientific">Actinacidiphila bryophytorum</name>
    <dbReference type="NCBI Taxonomy" id="1436133"/>
    <lineage>
        <taxon>Bacteria</taxon>
        <taxon>Bacillati</taxon>
        <taxon>Actinomycetota</taxon>
        <taxon>Actinomycetes</taxon>
        <taxon>Kitasatosporales</taxon>
        <taxon>Streptomycetaceae</taxon>
        <taxon>Actinacidiphila</taxon>
    </lineage>
</organism>
<feature type="region of interest" description="Disordered" evidence="1">
    <location>
        <begin position="1"/>
        <end position="63"/>
    </location>
</feature>